<comment type="caution">
    <text evidence="1">The sequence shown here is derived from an EMBL/GenBank/DDBJ whole genome shotgun (WGS) entry which is preliminary data.</text>
</comment>
<reference evidence="1" key="1">
    <citation type="journal article" date="2022" name="bioRxiv">
        <title>Sequencing and chromosome-scale assembly of the giantPleurodeles waltlgenome.</title>
        <authorList>
            <person name="Brown T."/>
            <person name="Elewa A."/>
            <person name="Iarovenko S."/>
            <person name="Subramanian E."/>
            <person name="Araus A.J."/>
            <person name="Petzold A."/>
            <person name="Susuki M."/>
            <person name="Suzuki K.-i.T."/>
            <person name="Hayashi T."/>
            <person name="Toyoda A."/>
            <person name="Oliveira C."/>
            <person name="Osipova E."/>
            <person name="Leigh N.D."/>
            <person name="Simon A."/>
            <person name="Yun M.H."/>
        </authorList>
    </citation>
    <scope>NUCLEOTIDE SEQUENCE</scope>
    <source>
        <strain evidence="1">20211129_DDA</strain>
        <tissue evidence="1">Liver</tissue>
    </source>
</reference>
<name>A0AAV7UES5_PLEWA</name>
<protein>
    <recommendedName>
        <fullName evidence="3">Reverse transcriptase domain-containing protein</fullName>
    </recommendedName>
</protein>
<gene>
    <name evidence="1" type="ORF">NDU88_004183</name>
</gene>
<evidence type="ECO:0000313" key="1">
    <source>
        <dbReference type="EMBL" id="KAJ1187407.1"/>
    </source>
</evidence>
<evidence type="ECO:0000313" key="2">
    <source>
        <dbReference type="Proteomes" id="UP001066276"/>
    </source>
</evidence>
<accession>A0AAV7UES5</accession>
<dbReference type="PANTHER" id="PTHR31635:SF196">
    <property type="entry name" value="REVERSE TRANSCRIPTASE DOMAIN-CONTAINING PROTEIN-RELATED"/>
    <property type="match status" value="1"/>
</dbReference>
<dbReference type="PANTHER" id="PTHR31635">
    <property type="entry name" value="REVERSE TRANSCRIPTASE DOMAIN-CONTAINING PROTEIN-RELATED"/>
    <property type="match status" value="1"/>
</dbReference>
<sequence>MLPSPLALCRIDFEKAFDTVDWEYLDLVLQKASLGCPFRRMAQLLYQNLTSQVLVTGTLSEIYPVQRGTRHSRPLSPFLFALAIETFTQMIHRDAFLEGWRWAGSRFMPITFCYNYNGLG</sequence>
<organism evidence="1 2">
    <name type="scientific">Pleurodeles waltl</name>
    <name type="common">Iberian ribbed newt</name>
    <dbReference type="NCBI Taxonomy" id="8319"/>
    <lineage>
        <taxon>Eukaryota</taxon>
        <taxon>Metazoa</taxon>
        <taxon>Chordata</taxon>
        <taxon>Craniata</taxon>
        <taxon>Vertebrata</taxon>
        <taxon>Euteleostomi</taxon>
        <taxon>Amphibia</taxon>
        <taxon>Batrachia</taxon>
        <taxon>Caudata</taxon>
        <taxon>Salamandroidea</taxon>
        <taxon>Salamandridae</taxon>
        <taxon>Pleurodelinae</taxon>
        <taxon>Pleurodeles</taxon>
    </lineage>
</organism>
<dbReference type="AlphaFoldDB" id="A0AAV7UES5"/>
<evidence type="ECO:0008006" key="3">
    <source>
        <dbReference type="Google" id="ProtNLM"/>
    </source>
</evidence>
<proteinExistence type="predicted"/>
<dbReference type="EMBL" id="JANPWB010000005">
    <property type="protein sequence ID" value="KAJ1187407.1"/>
    <property type="molecule type" value="Genomic_DNA"/>
</dbReference>
<dbReference type="Proteomes" id="UP001066276">
    <property type="component" value="Chromosome 3_1"/>
</dbReference>
<keyword evidence="2" id="KW-1185">Reference proteome</keyword>